<feature type="region of interest" description="Disordered" evidence="1">
    <location>
        <begin position="1"/>
        <end position="44"/>
    </location>
</feature>
<evidence type="ECO:0000256" key="1">
    <source>
        <dbReference type="SAM" id="MobiDB-lite"/>
    </source>
</evidence>
<protein>
    <submittedName>
        <fullName evidence="2">Uncharacterized protein</fullName>
    </submittedName>
</protein>
<sequence length="44" mass="4690">MPWEKEPAQTAAGTFPRAGEVKAIDDRTVEGTSGGKEQSLAEGW</sequence>
<gene>
    <name evidence="2" type="ORF">SAMN05216505_102490</name>
</gene>
<organism evidence="2 3">
    <name type="scientific">Streptomyces prasinopilosus</name>
    <dbReference type="NCBI Taxonomy" id="67344"/>
    <lineage>
        <taxon>Bacteria</taxon>
        <taxon>Bacillati</taxon>
        <taxon>Actinomycetota</taxon>
        <taxon>Actinomycetes</taxon>
        <taxon>Kitasatosporales</taxon>
        <taxon>Streptomycetaceae</taxon>
        <taxon>Streptomyces</taxon>
    </lineage>
</organism>
<dbReference type="Proteomes" id="UP000182100">
    <property type="component" value="Unassembled WGS sequence"/>
</dbReference>
<dbReference type="STRING" id="67344.SAMN05216505_102490"/>
<keyword evidence="3" id="KW-1185">Reference proteome</keyword>
<proteinExistence type="predicted"/>
<name>A0A1G6MF26_9ACTN</name>
<reference evidence="3" key="1">
    <citation type="submission" date="2016-10" db="EMBL/GenBank/DDBJ databases">
        <authorList>
            <person name="Varghese N."/>
            <person name="Submissions S."/>
        </authorList>
    </citation>
    <scope>NUCLEOTIDE SEQUENCE [LARGE SCALE GENOMIC DNA]</scope>
    <source>
        <strain evidence="3">CGMCC 4.3504</strain>
    </source>
</reference>
<feature type="compositionally biased region" description="Basic and acidic residues" evidence="1">
    <location>
        <begin position="19"/>
        <end position="29"/>
    </location>
</feature>
<dbReference type="AlphaFoldDB" id="A0A1G6MF26"/>
<dbReference type="EMBL" id="FMZK01000002">
    <property type="protein sequence ID" value="SDC53586.1"/>
    <property type="molecule type" value="Genomic_DNA"/>
</dbReference>
<evidence type="ECO:0000313" key="3">
    <source>
        <dbReference type="Proteomes" id="UP000182100"/>
    </source>
</evidence>
<evidence type="ECO:0000313" key="2">
    <source>
        <dbReference type="EMBL" id="SDC53586.1"/>
    </source>
</evidence>
<accession>A0A1G6MF26</accession>